<comment type="caution">
    <text evidence="1">The sequence shown here is derived from an EMBL/GenBank/DDBJ whole genome shotgun (WGS) entry which is preliminary data.</text>
</comment>
<reference evidence="1 2" key="1">
    <citation type="submission" date="2019-05" db="EMBL/GenBank/DDBJ databases">
        <title>Genomes sequences of two Nocardia cyriacigeorgica environmental isolates, type strains Nocardia asteroides ATCC 19247 and Nocardia cyriacigeorgica DSM 44484.</title>
        <authorList>
            <person name="Vautrin F."/>
            <person name="Bergeron E."/>
            <person name="Dubost A."/>
            <person name="Abrouk D."/>
            <person name="Rodriguez Nava V."/>
            <person name="Pujic P."/>
        </authorList>
    </citation>
    <scope>NUCLEOTIDE SEQUENCE [LARGE SCALE GENOMIC DNA]</scope>
    <source>
        <strain evidence="1 2">EML 446</strain>
    </source>
</reference>
<dbReference type="EMBL" id="VBUT01000019">
    <property type="protein sequence ID" value="TLF72206.1"/>
    <property type="molecule type" value="Genomic_DNA"/>
</dbReference>
<dbReference type="InterPro" id="IPR029063">
    <property type="entry name" value="SAM-dependent_MTases_sf"/>
</dbReference>
<gene>
    <name evidence="1" type="ORF">FEK34_29530</name>
</gene>
<dbReference type="InterPro" id="IPR006764">
    <property type="entry name" value="SAM_dep_MeTrfase_SAV2177_type"/>
</dbReference>
<proteinExistence type="predicted"/>
<dbReference type="Proteomes" id="UP000306378">
    <property type="component" value="Unassembled WGS sequence"/>
</dbReference>
<dbReference type="Pfam" id="PF04672">
    <property type="entry name" value="Methyltransf_19"/>
    <property type="match status" value="1"/>
</dbReference>
<accession>A0A5R8N989</accession>
<name>A0A5R8N989_9NOCA</name>
<dbReference type="Gene3D" id="3.40.50.150">
    <property type="entry name" value="Vaccinia Virus protein VP39"/>
    <property type="match status" value="1"/>
</dbReference>
<evidence type="ECO:0000313" key="2">
    <source>
        <dbReference type="Proteomes" id="UP000306378"/>
    </source>
</evidence>
<sequence length="313" mass="34633">MSQPAPTTGVRVPVGVDTTRASIARVYNYSLGGKDNYDVDRAAFDMILQAAPRQRDVSKMNRRWLHRVTRYLAGTVGIDQFLDIGAGLPTVGNTHEIAQSQNPEATVVYVDNDPVCNAHGRVLLETNDYVRFVFADLTDPEALLGNPDVQARIDFGRPVGLILCGILHHVDDALEPAAMMGRYIDALPSGSYVAITHFWNPNDGSDRADLAVRLQRQFVEMGLGSGWYRTREQINSYFGGLELIEPGLVELEDWWPMGPPVRERFPEERLMLGGVAVKRSPADHCASENLMSARGNRTGGRRQVFLRSARIGG</sequence>
<dbReference type="RefSeq" id="WP_138453250.1">
    <property type="nucleotide sequence ID" value="NZ_JADLQD010000007.1"/>
</dbReference>
<dbReference type="AlphaFoldDB" id="A0A5R8N989"/>
<dbReference type="SUPFAM" id="SSF53335">
    <property type="entry name" value="S-adenosyl-L-methionine-dependent methyltransferases"/>
    <property type="match status" value="1"/>
</dbReference>
<protein>
    <recommendedName>
        <fullName evidence="3">S-adenosyl methyltransferase</fullName>
    </recommendedName>
</protein>
<evidence type="ECO:0000313" key="1">
    <source>
        <dbReference type="EMBL" id="TLF72206.1"/>
    </source>
</evidence>
<organism evidence="1 2">
    <name type="scientific">Nocardia cyriacigeorgica</name>
    <dbReference type="NCBI Taxonomy" id="135487"/>
    <lineage>
        <taxon>Bacteria</taxon>
        <taxon>Bacillati</taxon>
        <taxon>Actinomycetota</taxon>
        <taxon>Actinomycetes</taxon>
        <taxon>Mycobacteriales</taxon>
        <taxon>Nocardiaceae</taxon>
        <taxon>Nocardia</taxon>
    </lineage>
</organism>
<dbReference type="PIRSF" id="PIRSF017393">
    <property type="entry name" value="MTase_SAV2177"/>
    <property type="match status" value="1"/>
</dbReference>
<evidence type="ECO:0008006" key="3">
    <source>
        <dbReference type="Google" id="ProtNLM"/>
    </source>
</evidence>